<gene>
    <name evidence="2" type="ORF">B0A81_03975</name>
</gene>
<evidence type="ECO:0000256" key="1">
    <source>
        <dbReference type="SAM" id="MobiDB-lite"/>
    </source>
</evidence>
<proteinExistence type="predicted"/>
<sequence>MQKKGHLLKLIKNMAKINLKLPEEIRKVEYLDSLVLKIIDYREDFKPFVEVLNVNVEFIISSSIEKQIVNSLTEKNGLFELTIPMKRYWISPGKLTSLPSSKDVYSSVIFALNSALKDFKENNIPNDSEDDFEEEPGNEISK</sequence>
<organism evidence="2 3">
    <name type="scientific">Flavobacterium plurextorum</name>
    <dbReference type="NCBI Taxonomy" id="1114867"/>
    <lineage>
        <taxon>Bacteria</taxon>
        <taxon>Pseudomonadati</taxon>
        <taxon>Bacteroidota</taxon>
        <taxon>Flavobacteriia</taxon>
        <taxon>Flavobacteriales</taxon>
        <taxon>Flavobacteriaceae</taxon>
        <taxon>Flavobacterium</taxon>
    </lineage>
</organism>
<keyword evidence="3" id="KW-1185">Reference proteome</keyword>
<evidence type="ECO:0000313" key="3">
    <source>
        <dbReference type="Proteomes" id="UP000198381"/>
    </source>
</evidence>
<feature type="region of interest" description="Disordered" evidence="1">
    <location>
        <begin position="122"/>
        <end position="142"/>
    </location>
</feature>
<dbReference type="Proteomes" id="UP000198381">
    <property type="component" value="Unassembled WGS sequence"/>
</dbReference>
<reference evidence="2 3" key="1">
    <citation type="submission" date="2016-11" db="EMBL/GenBank/DDBJ databases">
        <title>Whole genomes of Flavobacteriaceae.</title>
        <authorList>
            <person name="Stine C."/>
            <person name="Li C."/>
            <person name="Tadesse D."/>
        </authorList>
    </citation>
    <scope>NUCLEOTIDE SEQUENCE [LARGE SCALE GENOMIC DNA]</scope>
    <source>
        <strain evidence="2 3">CCUG 60112</strain>
    </source>
</reference>
<feature type="compositionally biased region" description="Acidic residues" evidence="1">
    <location>
        <begin position="127"/>
        <end position="142"/>
    </location>
</feature>
<dbReference type="EMBL" id="MUHD01000006">
    <property type="protein sequence ID" value="OXB10179.1"/>
    <property type="molecule type" value="Genomic_DNA"/>
</dbReference>
<protein>
    <submittedName>
        <fullName evidence="2">Uncharacterized protein</fullName>
    </submittedName>
</protein>
<name>A0ABX4CXR4_9FLAO</name>
<comment type="caution">
    <text evidence="2">The sequence shown here is derived from an EMBL/GenBank/DDBJ whole genome shotgun (WGS) entry which is preliminary data.</text>
</comment>
<evidence type="ECO:0000313" key="2">
    <source>
        <dbReference type="EMBL" id="OXB10179.1"/>
    </source>
</evidence>
<accession>A0ABX4CXR4</accession>